<keyword evidence="5 11" id="KW-0812">Transmembrane</keyword>
<dbReference type="InterPro" id="IPR001182">
    <property type="entry name" value="FtsW/RodA"/>
</dbReference>
<dbReference type="GO" id="GO:0008955">
    <property type="term" value="F:peptidoglycan glycosyltransferase activity"/>
    <property type="evidence" value="ECO:0007669"/>
    <property type="project" value="UniProtKB-UniRule"/>
</dbReference>
<keyword evidence="6 11" id="KW-0133">Cell shape</keyword>
<dbReference type="GO" id="GO:0032153">
    <property type="term" value="C:cell division site"/>
    <property type="evidence" value="ECO:0007669"/>
    <property type="project" value="TreeGrafter"/>
</dbReference>
<proteinExistence type="inferred from homology"/>
<dbReference type="NCBIfam" id="TIGR02210">
    <property type="entry name" value="rodA_shape"/>
    <property type="match status" value="1"/>
</dbReference>
<dbReference type="UniPathway" id="UPA00219"/>
<keyword evidence="4 11" id="KW-0808">Transferase</keyword>
<feature type="transmembrane region" description="Helical" evidence="11">
    <location>
        <begin position="161"/>
        <end position="182"/>
    </location>
</feature>
<comment type="similarity">
    <text evidence="11">Belongs to the SEDS family. MrdB/RodA subfamily.</text>
</comment>
<feature type="transmembrane region" description="Helical" evidence="11">
    <location>
        <begin position="15"/>
        <end position="34"/>
    </location>
</feature>
<dbReference type="GO" id="GO:0015648">
    <property type="term" value="F:lipid-linked peptidoglycan transporter activity"/>
    <property type="evidence" value="ECO:0007669"/>
    <property type="project" value="TreeGrafter"/>
</dbReference>
<feature type="transmembrane region" description="Helical" evidence="11">
    <location>
        <begin position="335"/>
        <end position="356"/>
    </location>
</feature>
<dbReference type="GO" id="GO:0005886">
    <property type="term" value="C:plasma membrane"/>
    <property type="evidence" value="ECO:0007669"/>
    <property type="project" value="UniProtKB-SubCell"/>
</dbReference>
<keyword evidence="10 11" id="KW-0961">Cell wall biogenesis/degradation</keyword>
<evidence type="ECO:0000256" key="8">
    <source>
        <dbReference type="ARBA" id="ARBA00022989"/>
    </source>
</evidence>
<name>A0A7W9B9G8_9SPHN</name>
<evidence type="ECO:0000256" key="1">
    <source>
        <dbReference type="ARBA" id="ARBA00004141"/>
    </source>
</evidence>
<dbReference type="InterPro" id="IPR011923">
    <property type="entry name" value="RodA/MrdB"/>
</dbReference>
<protein>
    <recommendedName>
        <fullName evidence="11">Peptidoglycan glycosyltransferase MrdB</fullName>
        <shortName evidence="11">PGT</shortName>
        <ecNumber evidence="11">2.4.99.28</ecNumber>
    </recommendedName>
    <alternativeName>
        <fullName evidence="11">Cell elongation protein RodA</fullName>
    </alternativeName>
    <alternativeName>
        <fullName evidence="11">Cell wall polymerase</fullName>
    </alternativeName>
    <alternativeName>
        <fullName evidence="11">Peptidoglycan polymerase</fullName>
        <shortName evidence="11">PG polymerase</shortName>
    </alternativeName>
</protein>
<dbReference type="PROSITE" id="PS00428">
    <property type="entry name" value="FTSW_RODA_SPOVE"/>
    <property type="match status" value="1"/>
</dbReference>
<evidence type="ECO:0000256" key="6">
    <source>
        <dbReference type="ARBA" id="ARBA00022960"/>
    </source>
</evidence>
<feature type="transmembrane region" description="Helical" evidence="11">
    <location>
        <begin position="137"/>
        <end position="154"/>
    </location>
</feature>
<comment type="caution">
    <text evidence="12">The sequence shown here is derived from an EMBL/GenBank/DDBJ whole genome shotgun (WGS) entry which is preliminary data.</text>
</comment>
<keyword evidence="3 11" id="KW-0328">Glycosyltransferase</keyword>
<keyword evidence="8 11" id="KW-1133">Transmembrane helix</keyword>
<evidence type="ECO:0000313" key="12">
    <source>
        <dbReference type="EMBL" id="MBB5708349.1"/>
    </source>
</evidence>
<feature type="transmembrane region" description="Helical" evidence="11">
    <location>
        <begin position="70"/>
        <end position="91"/>
    </location>
</feature>
<dbReference type="EC" id="2.4.99.28" evidence="11"/>
<feature type="transmembrane region" description="Helical" evidence="11">
    <location>
        <begin position="299"/>
        <end position="323"/>
    </location>
</feature>
<evidence type="ECO:0000256" key="3">
    <source>
        <dbReference type="ARBA" id="ARBA00022676"/>
    </source>
</evidence>
<feature type="transmembrane region" description="Helical" evidence="11">
    <location>
        <begin position="46"/>
        <end position="64"/>
    </location>
</feature>
<dbReference type="PANTHER" id="PTHR30474">
    <property type="entry name" value="CELL CYCLE PROTEIN"/>
    <property type="match status" value="1"/>
</dbReference>
<dbReference type="Proteomes" id="UP000537161">
    <property type="component" value="Unassembled WGS sequence"/>
</dbReference>
<dbReference type="EMBL" id="JACIJH010000017">
    <property type="protein sequence ID" value="MBB5708349.1"/>
    <property type="molecule type" value="Genomic_DNA"/>
</dbReference>
<evidence type="ECO:0000256" key="10">
    <source>
        <dbReference type="ARBA" id="ARBA00023316"/>
    </source>
</evidence>
<feature type="transmembrane region" description="Helical" evidence="11">
    <location>
        <begin position="103"/>
        <end position="125"/>
    </location>
</feature>
<dbReference type="GO" id="GO:0009252">
    <property type="term" value="P:peptidoglycan biosynthetic process"/>
    <property type="evidence" value="ECO:0007669"/>
    <property type="project" value="UniProtKB-UniRule"/>
</dbReference>
<organism evidence="12 13">
    <name type="scientific">Sphingopyxis panaciterrulae</name>
    <dbReference type="NCBI Taxonomy" id="462372"/>
    <lineage>
        <taxon>Bacteria</taxon>
        <taxon>Pseudomonadati</taxon>
        <taxon>Pseudomonadota</taxon>
        <taxon>Alphaproteobacteria</taxon>
        <taxon>Sphingomonadales</taxon>
        <taxon>Sphingomonadaceae</taxon>
        <taxon>Sphingopyxis</taxon>
    </lineage>
</organism>
<dbReference type="AlphaFoldDB" id="A0A7W9B9G8"/>
<dbReference type="GO" id="GO:0071555">
    <property type="term" value="P:cell wall organization"/>
    <property type="evidence" value="ECO:0007669"/>
    <property type="project" value="UniProtKB-KW"/>
</dbReference>
<dbReference type="RefSeq" id="WP_184101009.1">
    <property type="nucleotide sequence ID" value="NZ_JACIJH010000017.1"/>
</dbReference>
<evidence type="ECO:0000313" key="13">
    <source>
        <dbReference type="Proteomes" id="UP000537161"/>
    </source>
</evidence>
<feature type="transmembrane region" description="Helical" evidence="11">
    <location>
        <begin position="269"/>
        <end position="287"/>
    </location>
</feature>
<comment type="subcellular location">
    <subcellularLocation>
        <location evidence="11">Cell inner membrane</location>
        <topology evidence="11">Multi-pass membrane protein</topology>
    </subcellularLocation>
    <subcellularLocation>
        <location evidence="1">Membrane</location>
        <topology evidence="1">Multi-pass membrane protein</topology>
    </subcellularLocation>
</comment>
<evidence type="ECO:0000256" key="5">
    <source>
        <dbReference type="ARBA" id="ARBA00022692"/>
    </source>
</evidence>
<evidence type="ECO:0000256" key="11">
    <source>
        <dbReference type="HAMAP-Rule" id="MF_02079"/>
    </source>
</evidence>
<dbReference type="PANTHER" id="PTHR30474:SF1">
    <property type="entry name" value="PEPTIDOGLYCAN GLYCOSYLTRANSFERASE MRDB"/>
    <property type="match status" value="1"/>
</dbReference>
<keyword evidence="9 11" id="KW-0472">Membrane</keyword>
<evidence type="ECO:0000256" key="2">
    <source>
        <dbReference type="ARBA" id="ARBA00022475"/>
    </source>
</evidence>
<dbReference type="Pfam" id="PF01098">
    <property type="entry name" value="FTSW_RODA_SPOVE"/>
    <property type="match status" value="1"/>
</dbReference>
<dbReference type="GO" id="GO:0051301">
    <property type="term" value="P:cell division"/>
    <property type="evidence" value="ECO:0007669"/>
    <property type="project" value="InterPro"/>
</dbReference>
<evidence type="ECO:0000256" key="7">
    <source>
        <dbReference type="ARBA" id="ARBA00022984"/>
    </source>
</evidence>
<accession>A0A7W9B9G8</accession>
<reference evidence="12 13" key="1">
    <citation type="submission" date="2020-08" db="EMBL/GenBank/DDBJ databases">
        <title>Genomic Encyclopedia of Type Strains, Phase IV (KMG-IV): sequencing the most valuable type-strain genomes for metagenomic binning, comparative biology and taxonomic classification.</title>
        <authorList>
            <person name="Goeker M."/>
        </authorList>
    </citation>
    <scope>NUCLEOTIDE SEQUENCE [LARGE SCALE GENOMIC DNA]</scope>
    <source>
        <strain evidence="12 13">DSM 27163</strain>
    </source>
</reference>
<sequence length="368" mass="39431">MIPVPPAIQRIPWKLIALLSAITGFGLLVLYSAAGGSMNPWALQQGLRFLAFLVGALILARFPIKLFEDFAYLAYIGVVVLLIGVELLGFVGGGSQRWLDLGIVNLQPSELMKIAIVLALARFYAQLPPGNTRTWTALWPALVMIGVPAGLVMLQPDLGTALAICAGGAVVMFLSGLPLWWFGSAALAGAAALPILFSMLHDYQQKRVLIFLDPESDPLGAGYHISQSKIAIGSGGIGGKGFLNGSQSHLDYLPEGHTDFIFATMAEEWGLIGGLALLFGFFLLLRWSTRVALNARTRFGQLAAAGLTMTIFFYVAINLMMVMGLAPVVGIPLPLFSYGGSSMLTVMTCVGMILAIENDSRTGTRRFH</sequence>
<keyword evidence="7 11" id="KW-0573">Peptidoglycan synthesis</keyword>
<comment type="pathway">
    <text evidence="11">Cell wall biogenesis; peptidoglycan biosynthesis.</text>
</comment>
<keyword evidence="2 11" id="KW-1003">Cell membrane</keyword>
<dbReference type="HAMAP" id="MF_02079">
    <property type="entry name" value="PGT_RodA"/>
    <property type="match status" value="1"/>
</dbReference>
<evidence type="ECO:0000256" key="9">
    <source>
        <dbReference type="ARBA" id="ARBA00023136"/>
    </source>
</evidence>
<gene>
    <name evidence="11" type="primary">mrdB</name>
    <name evidence="11" type="synonym">rodA</name>
    <name evidence="12" type="ORF">FHR21_003733</name>
</gene>
<comment type="catalytic activity">
    <reaction evidence="11">
        <text>[GlcNAc-(1-&gt;4)-Mur2Ac(oyl-L-Ala-gamma-D-Glu-L-Lys-D-Ala-D-Ala)](n)-di-trans,octa-cis-undecaprenyl diphosphate + beta-D-GlcNAc-(1-&gt;4)-Mur2Ac(oyl-L-Ala-gamma-D-Glu-L-Lys-D-Ala-D-Ala)-di-trans,octa-cis-undecaprenyl diphosphate = [GlcNAc-(1-&gt;4)-Mur2Ac(oyl-L-Ala-gamma-D-Glu-L-Lys-D-Ala-D-Ala)](n+1)-di-trans,octa-cis-undecaprenyl diphosphate + di-trans,octa-cis-undecaprenyl diphosphate + H(+)</text>
        <dbReference type="Rhea" id="RHEA:23708"/>
        <dbReference type="Rhea" id="RHEA-COMP:9602"/>
        <dbReference type="Rhea" id="RHEA-COMP:9603"/>
        <dbReference type="ChEBI" id="CHEBI:15378"/>
        <dbReference type="ChEBI" id="CHEBI:58405"/>
        <dbReference type="ChEBI" id="CHEBI:60033"/>
        <dbReference type="ChEBI" id="CHEBI:78435"/>
        <dbReference type="EC" id="2.4.99.28"/>
    </reaction>
</comment>
<evidence type="ECO:0000256" key="4">
    <source>
        <dbReference type="ARBA" id="ARBA00022679"/>
    </source>
</evidence>
<keyword evidence="11" id="KW-0997">Cell inner membrane</keyword>
<dbReference type="InterPro" id="IPR018365">
    <property type="entry name" value="Cell_cycle_FtsW-rel_CS"/>
</dbReference>
<comment type="function">
    <text evidence="11">Peptidoglycan polymerase that is essential for cell wall elongation.</text>
</comment>
<dbReference type="GO" id="GO:0008360">
    <property type="term" value="P:regulation of cell shape"/>
    <property type="evidence" value="ECO:0007669"/>
    <property type="project" value="UniProtKB-KW"/>
</dbReference>
<keyword evidence="13" id="KW-1185">Reference proteome</keyword>